<dbReference type="HOGENOM" id="CLU_033858_0_0_1"/>
<feature type="compositionally biased region" description="Basic and acidic residues" evidence="1">
    <location>
        <begin position="311"/>
        <end position="328"/>
    </location>
</feature>
<dbReference type="AlphaFoldDB" id="A0A0D2ZRF1"/>
<evidence type="ECO:0000313" key="3">
    <source>
        <dbReference type="Proteomes" id="UP000032141"/>
    </source>
</evidence>
<feature type="region of interest" description="Disordered" evidence="1">
    <location>
        <begin position="292"/>
        <end position="334"/>
    </location>
</feature>
<dbReference type="Pfam" id="PF03004">
    <property type="entry name" value="Transposase_24"/>
    <property type="match status" value="1"/>
</dbReference>
<protein>
    <submittedName>
        <fullName evidence="2">Uncharacterized protein</fullName>
    </submittedName>
</protein>
<keyword evidence="3" id="KW-1185">Reference proteome</keyword>
<organism evidence="2 3">
    <name type="scientific">Brassica oleracea var. oleracea</name>
    <dbReference type="NCBI Taxonomy" id="109376"/>
    <lineage>
        <taxon>Eukaryota</taxon>
        <taxon>Viridiplantae</taxon>
        <taxon>Streptophyta</taxon>
        <taxon>Embryophyta</taxon>
        <taxon>Tracheophyta</taxon>
        <taxon>Spermatophyta</taxon>
        <taxon>Magnoliopsida</taxon>
        <taxon>eudicotyledons</taxon>
        <taxon>Gunneridae</taxon>
        <taxon>Pentapetalae</taxon>
        <taxon>rosids</taxon>
        <taxon>malvids</taxon>
        <taxon>Brassicales</taxon>
        <taxon>Brassicaceae</taxon>
        <taxon>Brassiceae</taxon>
        <taxon>Brassica</taxon>
    </lineage>
</organism>
<dbReference type="EnsemblPlants" id="Bo00834s010.1">
    <property type="protein sequence ID" value="Bo00834s010.1"/>
    <property type="gene ID" value="Bo00834s010"/>
</dbReference>
<accession>A0A0D2ZRF1</accession>
<dbReference type="Gramene" id="Bo00834s010.1">
    <property type="protein sequence ID" value="Bo00834s010.1"/>
    <property type="gene ID" value="Bo00834s010"/>
</dbReference>
<reference evidence="2" key="2">
    <citation type="submission" date="2015-06" db="UniProtKB">
        <authorList>
            <consortium name="EnsemblPlants"/>
        </authorList>
    </citation>
    <scope>IDENTIFICATION</scope>
</reference>
<dbReference type="InterPro" id="IPR004252">
    <property type="entry name" value="Probable_transposase_24"/>
</dbReference>
<sequence>MVVDKPGSLTLVYYNMSMCQYASLIVLITAEKLSYGHGCFSTSDDCVFRLQLIFHVTKTFVWISECVTKKEFGFLFASFNGNCLCPCQFGIDGSVARNVTEVIKGYFPHAYPNWKSTPNYIRKTWLKMFAQKYHWSIGVNERVKNAFKGKAKKRLLDTVSNWKDDWILRGYEQGKPAKLTTCLWDDLIRSWNLPSSIKVSNSCSASRLTKDEHGNGPMLHTTSQKPHTGVCLEMRSHKNKAGQFVDPRSEQIYNDVVARIEDRQTQLTQQSPDGIPVTLSTLEVVPKKKGRTLGIGSVSDVPRATSSYGQRRADEVTEQRSELNETRSELNQTQSSFATRMTSFEGILDVLASGNPQVEDVVAQMRTQTSIPEPSQNEEEVQRTSQEFFDELHPSNNP</sequence>
<name>A0A0D2ZRF1_BRAOL</name>
<evidence type="ECO:0000256" key="1">
    <source>
        <dbReference type="SAM" id="MobiDB-lite"/>
    </source>
</evidence>
<reference evidence="2" key="1">
    <citation type="journal article" date="2014" name="Genome Biol.">
        <title>Transcriptome and methylome profiling reveals relics of genome dominance in the mesopolyploid Brassica oleracea.</title>
        <authorList>
            <person name="Parkin I.A."/>
            <person name="Koh C."/>
            <person name="Tang H."/>
            <person name="Robinson S.J."/>
            <person name="Kagale S."/>
            <person name="Clarke W.E."/>
            <person name="Town C.D."/>
            <person name="Nixon J."/>
            <person name="Krishnakumar V."/>
            <person name="Bidwell S.L."/>
            <person name="Denoeud F."/>
            <person name="Belcram H."/>
            <person name="Links M.G."/>
            <person name="Just J."/>
            <person name="Clarke C."/>
            <person name="Bender T."/>
            <person name="Huebert T."/>
            <person name="Mason A.S."/>
            <person name="Pires J.C."/>
            <person name="Barker G."/>
            <person name="Moore J."/>
            <person name="Walley P.G."/>
            <person name="Manoli S."/>
            <person name="Batley J."/>
            <person name="Edwards D."/>
            <person name="Nelson M.N."/>
            <person name="Wang X."/>
            <person name="Paterson A.H."/>
            <person name="King G."/>
            <person name="Bancroft I."/>
            <person name="Chalhoub B."/>
            <person name="Sharpe A.G."/>
        </authorList>
    </citation>
    <scope>NUCLEOTIDE SEQUENCE [LARGE SCALE GENOMIC DNA]</scope>
    <source>
        <strain evidence="2">cv. TO1000</strain>
    </source>
</reference>
<dbReference type="Proteomes" id="UP000032141">
    <property type="component" value="Unassembled WGS sequence"/>
</dbReference>
<proteinExistence type="predicted"/>
<feature type="region of interest" description="Disordered" evidence="1">
    <location>
        <begin position="367"/>
        <end position="398"/>
    </location>
</feature>
<evidence type="ECO:0000313" key="2">
    <source>
        <dbReference type="EnsemblPlants" id="Bo00834s010.1"/>
    </source>
</evidence>
<feature type="region of interest" description="Disordered" evidence="1">
    <location>
        <begin position="207"/>
        <end position="226"/>
    </location>
</feature>